<proteinExistence type="predicted"/>
<dbReference type="InterPro" id="IPR050931">
    <property type="entry name" value="Mito_Protein_Transport_Metaxin"/>
</dbReference>
<comment type="caution">
    <text evidence="4">The sequence shown here is derived from an EMBL/GenBank/DDBJ whole genome shotgun (WGS) entry which is preliminary data.</text>
</comment>
<evidence type="ECO:0000313" key="5">
    <source>
        <dbReference type="Proteomes" id="UP001278766"/>
    </source>
</evidence>
<dbReference type="GO" id="GO:0001401">
    <property type="term" value="C:SAM complex"/>
    <property type="evidence" value="ECO:0007669"/>
    <property type="project" value="TreeGrafter"/>
</dbReference>
<sequence>MPSISSAAPSWRKMQIPRPLQQLFDQFPLQTYEPNHLPERSHHLTSNDLPTLYVFSTDSDARLGLPSFNPGCLKWQTLLRLANLDFRTLPSTNHASPTGSLPFLLPPRTSPTTAPLPIPASNLLAYAQRQQQQQQQQPKTNSTSSTNLDPDLPPRSQAYLSLVNLSLRNAWLYALYLDPAHTALLQRLYIGPSSSSRGVRAALLYQLRRAAAEQIATGAGGKIVSLAPVTSAEGIDEDAVYRLAGEALDALASLLSESGTGWFFGQERPGVFDAALFSYTHLMMEYMPGEGSGGEGAGAALGRMVRDAGDGELARHRERVLKTAWPGWDGYRR</sequence>
<dbReference type="EMBL" id="JAUEPN010000001">
    <property type="protein sequence ID" value="KAK3301349.1"/>
    <property type="molecule type" value="Genomic_DNA"/>
</dbReference>
<dbReference type="Pfam" id="PF10806">
    <property type="entry name" value="SAM35"/>
    <property type="match status" value="1"/>
</dbReference>
<dbReference type="RefSeq" id="XP_062664863.1">
    <property type="nucleotide sequence ID" value="XM_062802940.1"/>
</dbReference>
<protein>
    <recommendedName>
        <fullName evidence="6">Thioredoxin-like fold domain-containing protein</fullName>
    </recommendedName>
</protein>
<dbReference type="PANTHER" id="PTHR12289:SF44">
    <property type="entry name" value="OUTER MEMBRANE PROTEIN (SAM35), PUTATIVE (AFU_ORTHOLOGUE AFUA_1G13180)-RELATED"/>
    <property type="match status" value="1"/>
</dbReference>
<dbReference type="Pfam" id="PF17172">
    <property type="entry name" value="GST_N_4"/>
    <property type="match status" value="1"/>
</dbReference>
<evidence type="ECO:0000313" key="4">
    <source>
        <dbReference type="EMBL" id="KAK3301349.1"/>
    </source>
</evidence>
<reference evidence="4" key="1">
    <citation type="journal article" date="2023" name="Mol. Phylogenet. Evol.">
        <title>Genome-scale phylogeny and comparative genomics of the fungal order Sordariales.</title>
        <authorList>
            <person name="Hensen N."/>
            <person name="Bonometti L."/>
            <person name="Westerberg I."/>
            <person name="Brannstrom I.O."/>
            <person name="Guillou S."/>
            <person name="Cros-Aarteil S."/>
            <person name="Calhoun S."/>
            <person name="Haridas S."/>
            <person name="Kuo A."/>
            <person name="Mondo S."/>
            <person name="Pangilinan J."/>
            <person name="Riley R."/>
            <person name="LaButti K."/>
            <person name="Andreopoulos B."/>
            <person name="Lipzen A."/>
            <person name="Chen C."/>
            <person name="Yan M."/>
            <person name="Daum C."/>
            <person name="Ng V."/>
            <person name="Clum A."/>
            <person name="Steindorff A."/>
            <person name="Ohm R.A."/>
            <person name="Martin F."/>
            <person name="Silar P."/>
            <person name="Natvig D.O."/>
            <person name="Lalanne C."/>
            <person name="Gautier V."/>
            <person name="Ament-Velasquez S.L."/>
            <person name="Kruys A."/>
            <person name="Hutchinson M.I."/>
            <person name="Powell A.J."/>
            <person name="Barry K."/>
            <person name="Miller A.N."/>
            <person name="Grigoriev I.V."/>
            <person name="Debuchy R."/>
            <person name="Gladieux P."/>
            <person name="Hiltunen Thoren M."/>
            <person name="Johannesson H."/>
        </authorList>
    </citation>
    <scope>NUCLEOTIDE SEQUENCE</scope>
    <source>
        <strain evidence="4">CBS 168.71</strain>
    </source>
</reference>
<dbReference type="GO" id="GO:0007005">
    <property type="term" value="P:mitochondrion organization"/>
    <property type="evidence" value="ECO:0007669"/>
    <property type="project" value="TreeGrafter"/>
</dbReference>
<feature type="region of interest" description="Disordered" evidence="1">
    <location>
        <begin position="93"/>
        <end position="112"/>
    </location>
</feature>
<dbReference type="Proteomes" id="UP001278766">
    <property type="component" value="Unassembled WGS sequence"/>
</dbReference>
<evidence type="ECO:0000256" key="1">
    <source>
        <dbReference type="SAM" id="MobiDB-lite"/>
    </source>
</evidence>
<gene>
    <name evidence="4" type="ORF">B0H64DRAFT_383296</name>
</gene>
<dbReference type="PANTHER" id="PTHR12289">
    <property type="entry name" value="METAXIN RELATED"/>
    <property type="match status" value="1"/>
</dbReference>
<accession>A0AAE0HRY4</accession>
<feature type="region of interest" description="Disordered" evidence="1">
    <location>
        <begin position="127"/>
        <end position="152"/>
    </location>
</feature>
<keyword evidence="5" id="KW-1185">Reference proteome</keyword>
<name>A0AAE0HRY4_9PEZI</name>
<feature type="compositionally biased region" description="Polar residues" evidence="1">
    <location>
        <begin position="138"/>
        <end position="148"/>
    </location>
</feature>
<dbReference type="GeneID" id="87839888"/>
<dbReference type="InterPro" id="IPR033468">
    <property type="entry name" value="Metaxin_GST"/>
</dbReference>
<reference evidence="4" key="2">
    <citation type="submission" date="2023-06" db="EMBL/GenBank/DDBJ databases">
        <authorList>
            <consortium name="Lawrence Berkeley National Laboratory"/>
            <person name="Haridas S."/>
            <person name="Hensen N."/>
            <person name="Bonometti L."/>
            <person name="Westerberg I."/>
            <person name="Brannstrom I.O."/>
            <person name="Guillou S."/>
            <person name="Cros-Aarteil S."/>
            <person name="Calhoun S."/>
            <person name="Kuo A."/>
            <person name="Mondo S."/>
            <person name="Pangilinan J."/>
            <person name="Riley R."/>
            <person name="Labutti K."/>
            <person name="Andreopoulos B."/>
            <person name="Lipzen A."/>
            <person name="Chen C."/>
            <person name="Yanf M."/>
            <person name="Daum C."/>
            <person name="Ng V."/>
            <person name="Clum A."/>
            <person name="Steindorff A."/>
            <person name="Ohm R."/>
            <person name="Martin F."/>
            <person name="Silar P."/>
            <person name="Natvig D."/>
            <person name="Lalanne C."/>
            <person name="Gautier V."/>
            <person name="Ament-Velasquez S.L."/>
            <person name="Kruys A."/>
            <person name="Hutchinson M.I."/>
            <person name="Powell A.J."/>
            <person name="Barry K."/>
            <person name="Miller A.N."/>
            <person name="Grigoriev I.V."/>
            <person name="Debuchy R."/>
            <person name="Gladieux P."/>
            <person name="Thoren M.H."/>
            <person name="Johannesson H."/>
        </authorList>
    </citation>
    <scope>NUCLEOTIDE SEQUENCE</scope>
    <source>
        <strain evidence="4">CBS 168.71</strain>
    </source>
</reference>
<dbReference type="InterPro" id="IPR021211">
    <property type="entry name" value="SAM35"/>
</dbReference>
<evidence type="ECO:0000259" key="3">
    <source>
        <dbReference type="Pfam" id="PF17172"/>
    </source>
</evidence>
<feature type="domain" description="Metaxin glutathione S-transferase" evidence="2">
    <location>
        <begin position="245"/>
        <end position="289"/>
    </location>
</feature>
<evidence type="ECO:0000259" key="2">
    <source>
        <dbReference type="Pfam" id="PF17171"/>
    </source>
</evidence>
<dbReference type="AlphaFoldDB" id="A0AAE0HRY4"/>
<evidence type="ECO:0008006" key="6">
    <source>
        <dbReference type="Google" id="ProtNLM"/>
    </source>
</evidence>
<dbReference type="InterPro" id="IPR012336">
    <property type="entry name" value="Thioredoxin-like_fold"/>
</dbReference>
<feature type="domain" description="Thioredoxin-like fold" evidence="3">
    <location>
        <begin position="70"/>
        <end position="180"/>
    </location>
</feature>
<dbReference type="Pfam" id="PF17171">
    <property type="entry name" value="GST_C_6"/>
    <property type="match status" value="1"/>
</dbReference>
<feature type="compositionally biased region" description="Low complexity" evidence="1">
    <location>
        <begin position="128"/>
        <end position="137"/>
    </location>
</feature>
<organism evidence="4 5">
    <name type="scientific">Chaetomium fimeti</name>
    <dbReference type="NCBI Taxonomy" id="1854472"/>
    <lineage>
        <taxon>Eukaryota</taxon>
        <taxon>Fungi</taxon>
        <taxon>Dikarya</taxon>
        <taxon>Ascomycota</taxon>
        <taxon>Pezizomycotina</taxon>
        <taxon>Sordariomycetes</taxon>
        <taxon>Sordariomycetidae</taxon>
        <taxon>Sordariales</taxon>
        <taxon>Chaetomiaceae</taxon>
        <taxon>Chaetomium</taxon>
    </lineage>
</organism>